<name>A0ABW2PNN7_9BACL</name>
<comment type="pathway">
    <text evidence="6">Amino-acid biosynthesis.</text>
</comment>
<dbReference type="NCBIfam" id="TIGR00707">
    <property type="entry name" value="argD"/>
    <property type="match status" value="1"/>
</dbReference>
<evidence type="ECO:0000313" key="8">
    <source>
        <dbReference type="EMBL" id="MFC7390897.1"/>
    </source>
</evidence>
<dbReference type="CDD" id="cd00610">
    <property type="entry name" value="OAT_like"/>
    <property type="match status" value="1"/>
</dbReference>
<dbReference type="EMBL" id="JBHTCE010000002">
    <property type="protein sequence ID" value="MFC7390897.1"/>
    <property type="molecule type" value="Genomic_DNA"/>
</dbReference>
<comment type="caution">
    <text evidence="8">The sequence shown here is derived from an EMBL/GenBank/DDBJ whole genome shotgun (WGS) entry which is preliminary data.</text>
</comment>
<keyword evidence="2 8" id="KW-0032">Aminotransferase</keyword>
<dbReference type="EC" id="2.6.1.11" evidence="8"/>
<dbReference type="Pfam" id="PF00202">
    <property type="entry name" value="Aminotran_3"/>
    <property type="match status" value="1"/>
</dbReference>
<keyword evidence="9" id="KW-1185">Reference proteome</keyword>
<dbReference type="InterPro" id="IPR015422">
    <property type="entry name" value="PyrdxlP-dep_Trfase_small"/>
</dbReference>
<dbReference type="SUPFAM" id="SSF53383">
    <property type="entry name" value="PLP-dependent transferases"/>
    <property type="match status" value="1"/>
</dbReference>
<comment type="cofactor">
    <cofactor evidence="1">
        <name>pyridoxal 5'-phosphate</name>
        <dbReference type="ChEBI" id="CHEBI:597326"/>
    </cofactor>
</comment>
<dbReference type="NCBIfam" id="NF002797">
    <property type="entry name" value="PRK02936.1"/>
    <property type="match status" value="1"/>
</dbReference>
<evidence type="ECO:0000256" key="6">
    <source>
        <dbReference type="ARBA" id="ARBA00029440"/>
    </source>
</evidence>
<accession>A0ABW2PNN7</accession>
<dbReference type="InterPro" id="IPR005814">
    <property type="entry name" value="Aminotrans_3"/>
</dbReference>
<comment type="similarity">
    <text evidence="7">Belongs to the class-III pyridoxal-phosphate-dependent aminotransferase family.</text>
</comment>
<proteinExistence type="inferred from homology"/>
<dbReference type="GO" id="GO:0003992">
    <property type="term" value="F:N2-acetyl-L-ornithine:2-oxoglutarate 5-aminotransferase activity"/>
    <property type="evidence" value="ECO:0007669"/>
    <property type="project" value="UniProtKB-EC"/>
</dbReference>
<keyword evidence="3" id="KW-0028">Amino-acid biosynthesis</keyword>
<sequence>MNSLLPTYGPRTIEIAQASGSYVTDVSGNTYLDFVMGIAVCGTGHRHPYVQQKIEEQLNRVWHTSNLYMISGQQRVAEKLTKGTHLTHAFFCNSGTEANEAAFKLVRKWTKKTKIVTFTQSFHGRTFAMLGATGQDKVKQGFGPMVNDFIHAPFNDMEALNLIDKETSAVWLEIVQGEGGVVVANQSWLQALQEKADEYDVKIVVDEVQTGIARTGTRFAFEQTPLQPHIVTLAKGLGSGIPVGAMLTTTEATEIFGPGSHGSTFGGNPLAMAAAEATLDILFTPTSLQHVKDMGDYLKKGLTQFVDGERFIEVRGLGLMVGLVSSEPVAEWVTQLAETGLLVVMAGPHVIRFLPSLRVTKSEINEALMKLEQILQKEGVV</sequence>
<dbReference type="PIRSF" id="PIRSF000521">
    <property type="entry name" value="Transaminase_4ab_Lys_Orn"/>
    <property type="match status" value="1"/>
</dbReference>
<dbReference type="RefSeq" id="WP_214790433.1">
    <property type="nucleotide sequence ID" value="NZ_JANIEL010000136.1"/>
</dbReference>
<dbReference type="Proteomes" id="UP001596439">
    <property type="component" value="Unassembled WGS sequence"/>
</dbReference>
<dbReference type="NCBIfam" id="NF002325">
    <property type="entry name" value="PRK01278.1"/>
    <property type="match status" value="1"/>
</dbReference>
<dbReference type="Gene3D" id="3.40.640.10">
    <property type="entry name" value="Type I PLP-dependent aspartate aminotransferase-like (Major domain)"/>
    <property type="match status" value="1"/>
</dbReference>
<keyword evidence="4 8" id="KW-0808">Transferase</keyword>
<gene>
    <name evidence="8" type="ORF">ACFQO8_12145</name>
</gene>
<dbReference type="Gene3D" id="3.90.1150.10">
    <property type="entry name" value="Aspartate Aminotransferase, domain 1"/>
    <property type="match status" value="1"/>
</dbReference>
<evidence type="ECO:0000256" key="5">
    <source>
        <dbReference type="ARBA" id="ARBA00022898"/>
    </source>
</evidence>
<evidence type="ECO:0000256" key="2">
    <source>
        <dbReference type="ARBA" id="ARBA00022576"/>
    </source>
</evidence>
<dbReference type="PANTHER" id="PTHR11986:SF79">
    <property type="entry name" value="ACETYLORNITHINE AMINOTRANSFERASE, MITOCHONDRIAL"/>
    <property type="match status" value="1"/>
</dbReference>
<dbReference type="InterPro" id="IPR049704">
    <property type="entry name" value="Aminotrans_3_PPA_site"/>
</dbReference>
<keyword evidence="5 7" id="KW-0663">Pyridoxal phosphate</keyword>
<organism evidence="8 9">
    <name type="scientific">Exiguobacterium aestuarii</name>
    <dbReference type="NCBI Taxonomy" id="273527"/>
    <lineage>
        <taxon>Bacteria</taxon>
        <taxon>Bacillati</taxon>
        <taxon>Bacillota</taxon>
        <taxon>Bacilli</taxon>
        <taxon>Bacillales</taxon>
        <taxon>Bacillales Family XII. Incertae Sedis</taxon>
        <taxon>Exiguobacterium</taxon>
    </lineage>
</organism>
<evidence type="ECO:0000256" key="4">
    <source>
        <dbReference type="ARBA" id="ARBA00022679"/>
    </source>
</evidence>
<evidence type="ECO:0000256" key="7">
    <source>
        <dbReference type="RuleBase" id="RU003560"/>
    </source>
</evidence>
<reference evidence="9" key="1">
    <citation type="journal article" date="2019" name="Int. J. Syst. Evol. Microbiol.">
        <title>The Global Catalogue of Microorganisms (GCM) 10K type strain sequencing project: providing services to taxonomists for standard genome sequencing and annotation.</title>
        <authorList>
            <consortium name="The Broad Institute Genomics Platform"/>
            <consortium name="The Broad Institute Genome Sequencing Center for Infectious Disease"/>
            <person name="Wu L."/>
            <person name="Ma J."/>
        </authorList>
    </citation>
    <scope>NUCLEOTIDE SEQUENCE [LARGE SCALE GENOMIC DNA]</scope>
    <source>
        <strain evidence="9">CCUG 55590</strain>
    </source>
</reference>
<dbReference type="InterPro" id="IPR050103">
    <property type="entry name" value="Class-III_PLP-dep_AT"/>
</dbReference>
<evidence type="ECO:0000256" key="3">
    <source>
        <dbReference type="ARBA" id="ARBA00022605"/>
    </source>
</evidence>
<evidence type="ECO:0000256" key="1">
    <source>
        <dbReference type="ARBA" id="ARBA00001933"/>
    </source>
</evidence>
<evidence type="ECO:0000313" key="9">
    <source>
        <dbReference type="Proteomes" id="UP001596439"/>
    </source>
</evidence>
<dbReference type="PROSITE" id="PS00600">
    <property type="entry name" value="AA_TRANSFER_CLASS_3"/>
    <property type="match status" value="1"/>
</dbReference>
<dbReference type="InterPro" id="IPR015421">
    <property type="entry name" value="PyrdxlP-dep_Trfase_major"/>
</dbReference>
<dbReference type="InterPro" id="IPR004636">
    <property type="entry name" value="AcOrn/SuccOrn_fam"/>
</dbReference>
<protein>
    <submittedName>
        <fullName evidence="8">Acetylornithine transaminase</fullName>
        <ecNumber evidence="8">2.6.1.11</ecNumber>
    </submittedName>
</protein>
<dbReference type="InterPro" id="IPR015424">
    <property type="entry name" value="PyrdxlP-dep_Trfase"/>
</dbReference>
<dbReference type="PANTHER" id="PTHR11986">
    <property type="entry name" value="AMINOTRANSFERASE CLASS III"/>
    <property type="match status" value="1"/>
</dbReference>